<accession>A0A7G3NNP1</accession>
<evidence type="ECO:0000313" key="2">
    <source>
        <dbReference type="EMBL" id="QGW59387.1"/>
    </source>
</evidence>
<evidence type="ECO:0000256" key="1">
    <source>
        <dbReference type="SAM" id="Phobius"/>
    </source>
</evidence>
<dbReference type="EMBL" id="MN182747">
    <property type="protein sequence ID" value="QGW59387.1"/>
    <property type="molecule type" value="Genomic_DNA"/>
</dbReference>
<organism evidence="2">
    <name type="scientific">Klebsiella pneumoniae</name>
    <dbReference type="NCBI Taxonomy" id="573"/>
    <lineage>
        <taxon>Bacteria</taxon>
        <taxon>Pseudomonadati</taxon>
        <taxon>Pseudomonadota</taxon>
        <taxon>Gammaproteobacteria</taxon>
        <taxon>Enterobacterales</taxon>
        <taxon>Enterobacteriaceae</taxon>
        <taxon>Klebsiella/Raoultella group</taxon>
        <taxon>Klebsiella</taxon>
        <taxon>Klebsiella pneumoniae complex</taxon>
    </lineage>
</organism>
<gene>
    <name evidence="2" type="ORF">KLCIGPCB_00020</name>
</gene>
<reference evidence="2" key="1">
    <citation type="submission" date="2019-07" db="EMBL/GenBank/DDBJ databases">
        <authorList>
            <person name="Chen K."/>
            <person name="Xie M."/>
            <person name="Chen S."/>
        </authorList>
    </citation>
    <scope>NUCLEOTIDE SEQUENCE</scope>
    <source>
        <strain evidence="2">16ZR-187</strain>
        <plasmid evidence="2">p16ZR-187-IncFIA-68</plasmid>
    </source>
</reference>
<keyword evidence="2" id="KW-0614">Plasmid</keyword>
<keyword evidence="1" id="KW-0472">Membrane</keyword>
<dbReference type="AlphaFoldDB" id="A0A7G3NNP1"/>
<geneLocation type="plasmid" evidence="2">
    <name>p16ZR-187-IncFIA-68</name>
</geneLocation>
<feature type="transmembrane region" description="Helical" evidence="1">
    <location>
        <begin position="9"/>
        <end position="28"/>
    </location>
</feature>
<sequence length="50" mass="5414">MEHSTISEALMGGLAGGTIAAGTIWLLFRPGKLQWLWLTCVVLASLLCFH</sequence>
<keyword evidence="1" id="KW-1133">Transmembrane helix</keyword>
<name>A0A7G3NNP1_KLEPN</name>
<protein>
    <submittedName>
        <fullName evidence="2">Uncharacterized protein</fullName>
    </submittedName>
</protein>
<proteinExistence type="predicted"/>
<feature type="transmembrane region" description="Helical" evidence="1">
    <location>
        <begin position="34"/>
        <end position="49"/>
    </location>
</feature>
<keyword evidence="1" id="KW-0812">Transmembrane</keyword>